<proteinExistence type="inferred from homology"/>
<keyword evidence="5" id="KW-0521">NADP</keyword>
<keyword evidence="7" id="KW-0520">NAD</keyword>
<dbReference type="InterPro" id="IPR008143">
    <property type="entry name" value="Ala_DH/PNT_CS2"/>
</dbReference>
<dbReference type="PROSITE" id="PS00836">
    <property type="entry name" value="ALADH_PNT_1"/>
    <property type="match status" value="1"/>
</dbReference>
<comment type="function">
    <text evidence="1">The transhydrogenation between NADH and NADP is coupled to respiration and ATP hydrolysis and functions as a proton pump across the membrane.</text>
</comment>
<dbReference type="InterPro" id="IPR007886">
    <property type="entry name" value="AlaDH/PNT_N"/>
</dbReference>
<dbReference type="PANTHER" id="PTHR10160">
    <property type="entry name" value="NAD(P) TRANSHYDROGENASE"/>
    <property type="match status" value="1"/>
</dbReference>
<keyword evidence="17" id="KW-0614">Plasmid</keyword>
<evidence type="ECO:0000256" key="4">
    <source>
        <dbReference type="ARBA" id="ARBA00022741"/>
    </source>
</evidence>
<dbReference type="EC" id="7.1.1.1" evidence="3"/>
<dbReference type="NCBIfam" id="NF006942">
    <property type="entry name" value="PRK09424.1"/>
    <property type="match status" value="1"/>
</dbReference>
<dbReference type="CDD" id="cd05304">
    <property type="entry name" value="Rubrum_tdh"/>
    <property type="match status" value="1"/>
</dbReference>
<evidence type="ECO:0000259" key="16">
    <source>
        <dbReference type="SMART" id="SM01003"/>
    </source>
</evidence>
<evidence type="ECO:0000256" key="9">
    <source>
        <dbReference type="ARBA" id="ARBA00063359"/>
    </source>
</evidence>
<feature type="domain" description="Alanine dehydrogenase/pyridine nucleotide transhydrogenase N-terminal" evidence="16">
    <location>
        <begin position="4"/>
        <end position="150"/>
    </location>
</feature>
<dbReference type="InterPro" id="IPR007698">
    <property type="entry name" value="AlaDH/PNT_NAD(H)-bd"/>
</dbReference>
<dbReference type="SUPFAM" id="SSF52283">
    <property type="entry name" value="Formate/glycerate dehydrogenase catalytic domain-like"/>
    <property type="match status" value="1"/>
</dbReference>
<keyword evidence="18" id="KW-1185">Reference proteome</keyword>
<name>A0A2R4VVB8_9PROT</name>
<dbReference type="PROSITE" id="PS00837">
    <property type="entry name" value="ALADH_PNT_2"/>
    <property type="match status" value="1"/>
</dbReference>
<evidence type="ECO:0000256" key="7">
    <source>
        <dbReference type="ARBA" id="ARBA00023027"/>
    </source>
</evidence>
<comment type="similarity">
    <text evidence="2">Belongs to the AlaDH/PNT family.</text>
</comment>
<dbReference type="KEGG" id="ahu:A6A40_25400"/>
<evidence type="ECO:0000256" key="13">
    <source>
        <dbReference type="ARBA" id="ARBA00081682"/>
    </source>
</evidence>
<dbReference type="GO" id="GO:0008750">
    <property type="term" value="F:proton-translocating NAD(P)+ transhydrogenase activity"/>
    <property type="evidence" value="ECO:0007669"/>
    <property type="project" value="UniProtKB-EC"/>
</dbReference>
<evidence type="ECO:0000256" key="10">
    <source>
        <dbReference type="ARBA" id="ARBA00071353"/>
    </source>
</evidence>
<dbReference type="GO" id="GO:0006740">
    <property type="term" value="P:NADPH regeneration"/>
    <property type="evidence" value="ECO:0007669"/>
    <property type="project" value="TreeGrafter"/>
</dbReference>
<dbReference type="Gene3D" id="3.40.50.720">
    <property type="entry name" value="NAD(P)-binding Rossmann-like Domain"/>
    <property type="match status" value="2"/>
</dbReference>
<keyword evidence="4" id="KW-0547">Nucleotide-binding</keyword>
<dbReference type="GO" id="GO:0050661">
    <property type="term" value="F:NADP binding"/>
    <property type="evidence" value="ECO:0007669"/>
    <property type="project" value="TreeGrafter"/>
</dbReference>
<evidence type="ECO:0000256" key="6">
    <source>
        <dbReference type="ARBA" id="ARBA00022967"/>
    </source>
</evidence>
<comment type="catalytic activity">
    <reaction evidence="8">
        <text>NAD(+) + NADPH + H(+)(in) = NADH + NADP(+) + H(+)(out)</text>
        <dbReference type="Rhea" id="RHEA:47992"/>
        <dbReference type="ChEBI" id="CHEBI:15378"/>
        <dbReference type="ChEBI" id="CHEBI:57540"/>
        <dbReference type="ChEBI" id="CHEBI:57783"/>
        <dbReference type="ChEBI" id="CHEBI:57945"/>
        <dbReference type="ChEBI" id="CHEBI:58349"/>
        <dbReference type="EC" id="7.1.1.1"/>
    </reaction>
</comment>
<dbReference type="PANTHER" id="PTHR10160:SF19">
    <property type="entry name" value="PROTON-TRANSLOCATING NAD(P)(+) TRANSHYDROGENASE"/>
    <property type="match status" value="1"/>
</dbReference>
<dbReference type="SUPFAM" id="SSF51735">
    <property type="entry name" value="NAD(P)-binding Rossmann-fold domains"/>
    <property type="match status" value="1"/>
</dbReference>
<dbReference type="Pfam" id="PF05222">
    <property type="entry name" value="AlaDh_PNT_N"/>
    <property type="match status" value="1"/>
</dbReference>
<gene>
    <name evidence="17" type="ORF">A6A40_25400</name>
</gene>
<evidence type="ECO:0000256" key="5">
    <source>
        <dbReference type="ARBA" id="ARBA00022857"/>
    </source>
</evidence>
<dbReference type="Pfam" id="PF01262">
    <property type="entry name" value="AlaDh_PNT_C"/>
    <property type="match status" value="1"/>
</dbReference>
<dbReference type="RefSeq" id="WP_108548635.1">
    <property type="nucleotide sequence ID" value="NZ_CP028906.1"/>
</dbReference>
<sequence length="387" mass="40208">MKVAIPKERRAGELRVAASPETVKKLKGLGLDVVVESGAGLGSSITDSAFEAAGAAIAADAASALADADIVLKVQRPLIAQEIEKGEGGEDELALIRKGALLFAILNPYNSRDHVKAYADAGVNAFAMEFMPRITRAQVMDVLSSQANLAGYKAVVDAASEYGRAFPMMMTAAGTVPPARAFIMGVGVAGLQAIATAKRLGAIVSATDVRPAVKEQVQSLGGSFVAVENEEFKQAETAGGYAKEMSDDYKRQQAALVAEHIKKQDIVITTALIPGRKAPILVTAEHVASMKPGSVIIDLAVEQGGNVEGAKLGEVVTTANGVKIVGHANYASRIAESASLLYAKNLLALLTSLHGKDTGVAVNWDDEIVKAIALTRDGAVVHPAFAG</sequence>
<feature type="domain" description="Alanine dehydrogenase/pyridine nucleotide transhydrogenase NAD(H)-binding" evidence="15">
    <location>
        <begin position="159"/>
        <end position="326"/>
    </location>
</feature>
<dbReference type="InterPro" id="IPR008142">
    <property type="entry name" value="AlaDH/PNT_CS1"/>
</dbReference>
<dbReference type="SMART" id="SM01003">
    <property type="entry name" value="AlaDh_PNT_N"/>
    <property type="match status" value="1"/>
</dbReference>
<dbReference type="Proteomes" id="UP000077405">
    <property type="component" value="Plasmid pYZ5"/>
</dbReference>
<dbReference type="InterPro" id="IPR036291">
    <property type="entry name" value="NAD(P)-bd_dom_sf"/>
</dbReference>
<evidence type="ECO:0000256" key="3">
    <source>
        <dbReference type="ARBA" id="ARBA00012943"/>
    </source>
</evidence>
<dbReference type="FunFam" id="3.40.50.720:FF:000188">
    <property type="entry name" value="NAD(P) transhydrogenase alpha subunit 1"/>
    <property type="match status" value="1"/>
</dbReference>
<evidence type="ECO:0000259" key="15">
    <source>
        <dbReference type="SMART" id="SM01002"/>
    </source>
</evidence>
<evidence type="ECO:0000256" key="2">
    <source>
        <dbReference type="ARBA" id="ARBA00005689"/>
    </source>
</evidence>
<dbReference type="EMBL" id="CP028906">
    <property type="protein sequence ID" value="AWB08373.1"/>
    <property type="molecule type" value="Genomic_DNA"/>
</dbReference>
<dbReference type="AlphaFoldDB" id="A0A2R4VVB8"/>
<evidence type="ECO:0000256" key="1">
    <source>
        <dbReference type="ARBA" id="ARBA00003943"/>
    </source>
</evidence>
<accession>A0A2R4VVB8</accession>
<evidence type="ECO:0000256" key="11">
    <source>
        <dbReference type="ARBA" id="ARBA00076996"/>
    </source>
</evidence>
<evidence type="ECO:0000256" key="8">
    <source>
        <dbReference type="ARBA" id="ARBA00048202"/>
    </source>
</evidence>
<evidence type="ECO:0000256" key="12">
    <source>
        <dbReference type="ARBA" id="ARBA00077863"/>
    </source>
</evidence>
<protein>
    <recommendedName>
        <fullName evidence="10">NAD(P) transhydrogenase subunit alpha part 1</fullName>
        <ecNumber evidence="3">7.1.1.1</ecNumber>
    </recommendedName>
    <alternativeName>
        <fullName evidence="14">Nicotinamide nucleotide transhydrogenase subunit alpha 1</fullName>
    </alternativeName>
    <alternativeName>
        <fullName evidence="12">Proton-translocating transhydrogenase component 1</fullName>
    </alternativeName>
    <alternativeName>
        <fullName evidence="11">Pyridine nucleotide transhydrogenase subunit alpha 1</fullName>
    </alternativeName>
    <alternativeName>
        <fullName evidence="13">dI</fullName>
    </alternativeName>
</protein>
<evidence type="ECO:0000313" key="17">
    <source>
        <dbReference type="EMBL" id="AWB08373.1"/>
    </source>
</evidence>
<dbReference type="GO" id="GO:0016491">
    <property type="term" value="F:oxidoreductase activity"/>
    <property type="evidence" value="ECO:0007669"/>
    <property type="project" value="InterPro"/>
</dbReference>
<organism evidence="17 18">
    <name type="scientific">Azospirillum humicireducens</name>
    <dbReference type="NCBI Taxonomy" id="1226968"/>
    <lineage>
        <taxon>Bacteria</taxon>
        <taxon>Pseudomonadati</taxon>
        <taxon>Pseudomonadota</taxon>
        <taxon>Alphaproteobacteria</taxon>
        <taxon>Rhodospirillales</taxon>
        <taxon>Azospirillaceae</taxon>
        <taxon>Azospirillum</taxon>
    </lineage>
</organism>
<geneLocation type="plasmid" evidence="17 18">
    <name>pYZ5</name>
</geneLocation>
<dbReference type="OrthoDB" id="9804592at2"/>
<dbReference type="GO" id="GO:0005886">
    <property type="term" value="C:plasma membrane"/>
    <property type="evidence" value="ECO:0007669"/>
    <property type="project" value="TreeGrafter"/>
</dbReference>
<reference evidence="17 18" key="1">
    <citation type="submission" date="2018-04" db="EMBL/GenBank/DDBJ databases">
        <title>Complete genome sequence of the nitrogen-fixing bacterium Azospirillum humicireducens type strain SgZ-5.</title>
        <authorList>
            <person name="Yu Z."/>
        </authorList>
    </citation>
    <scope>NUCLEOTIDE SEQUENCE [LARGE SCALE GENOMIC DNA]</scope>
    <source>
        <strain evidence="17 18">SgZ-5</strain>
        <plasmid evidence="17 18">pYZ5</plasmid>
    </source>
</reference>
<dbReference type="SMART" id="SM01002">
    <property type="entry name" value="AlaDh_PNT_C"/>
    <property type="match status" value="1"/>
</dbReference>
<evidence type="ECO:0000256" key="14">
    <source>
        <dbReference type="ARBA" id="ARBA00084087"/>
    </source>
</evidence>
<comment type="subunit">
    <text evidence="9">Heterotrimer of two alpha chains and a beta (PntB) chain; in Rhodospirillum, the alpha chain is made of two subunits (PntAA and PntAB) and forms a dimer.</text>
</comment>
<keyword evidence="6" id="KW-1278">Translocase</keyword>
<evidence type="ECO:0000313" key="18">
    <source>
        <dbReference type="Proteomes" id="UP000077405"/>
    </source>
</evidence>